<keyword evidence="2" id="KW-1185">Reference proteome</keyword>
<organism evidence="1 2">
    <name type="scientific">Corynebacterium spheniscorum</name>
    <dbReference type="NCBI Taxonomy" id="185761"/>
    <lineage>
        <taxon>Bacteria</taxon>
        <taxon>Bacillati</taxon>
        <taxon>Actinomycetota</taxon>
        <taxon>Actinomycetes</taxon>
        <taxon>Mycobacteriales</taxon>
        <taxon>Corynebacteriaceae</taxon>
        <taxon>Corynebacterium</taxon>
    </lineage>
</organism>
<name>A0A1I2VCV6_9CORY</name>
<evidence type="ECO:0000313" key="1">
    <source>
        <dbReference type="EMBL" id="SFG85236.1"/>
    </source>
</evidence>
<dbReference type="AlphaFoldDB" id="A0A1I2VCV6"/>
<dbReference type="STRING" id="185761.SAMN05660282_02152"/>
<accession>A0A1I2VCV6</accession>
<proteinExistence type="predicted"/>
<dbReference type="Proteomes" id="UP000199065">
    <property type="component" value="Unassembled WGS sequence"/>
</dbReference>
<gene>
    <name evidence="1" type="ORF">SAMN05660282_02152</name>
</gene>
<reference evidence="1 2" key="1">
    <citation type="submission" date="2016-10" db="EMBL/GenBank/DDBJ databases">
        <authorList>
            <person name="de Groot N.N."/>
        </authorList>
    </citation>
    <scope>NUCLEOTIDE SEQUENCE [LARGE SCALE GENOMIC DNA]</scope>
    <source>
        <strain>J11</strain>
        <strain evidence="2">PG 39</strain>
    </source>
</reference>
<protein>
    <submittedName>
        <fullName evidence="1">Uncharacterized protein</fullName>
    </submittedName>
</protein>
<dbReference type="EMBL" id="FOPJ01000019">
    <property type="protein sequence ID" value="SFG85236.1"/>
    <property type="molecule type" value="Genomic_DNA"/>
</dbReference>
<sequence length="113" mass="12838">MAGHSLETVSDVVDRLAERESRERSDIAKEWLAITGQSSGLNWNYFLMLVGIPGVKADRMVIRFVTETLGRPKEVSSKEASRLVEAVADDLNLNYIQLDHTIWRCQSPTRDYL</sequence>
<dbReference type="RefSeq" id="WP_092287213.1">
    <property type="nucleotide sequence ID" value="NZ_FOPJ01000019.1"/>
</dbReference>
<dbReference type="OrthoDB" id="2962349at2"/>
<evidence type="ECO:0000313" key="2">
    <source>
        <dbReference type="Proteomes" id="UP000199065"/>
    </source>
</evidence>